<protein>
    <submittedName>
        <fullName evidence="1">CCA tRNA nucleotidyltransferase</fullName>
        <ecNumber evidence="1">2.7.7.72</ecNumber>
    </submittedName>
</protein>
<dbReference type="EMBL" id="WMEU01000006">
    <property type="protein sequence ID" value="MYL55163.1"/>
    <property type="molecule type" value="Genomic_DNA"/>
</dbReference>
<keyword evidence="1" id="KW-0808">Transferase</keyword>
<evidence type="ECO:0000313" key="2">
    <source>
        <dbReference type="Proteomes" id="UP000466692"/>
    </source>
</evidence>
<evidence type="ECO:0000313" key="1">
    <source>
        <dbReference type="EMBL" id="MYL55163.1"/>
    </source>
</evidence>
<accession>A0ACC7VJL7</accession>
<comment type="caution">
    <text evidence="1">The sequence shown here is derived from an EMBL/GenBank/DDBJ whole genome shotgun (WGS) entry which is preliminary data.</text>
</comment>
<keyword evidence="1" id="KW-0548">Nucleotidyltransferase</keyword>
<keyword evidence="2" id="KW-1185">Reference proteome</keyword>
<dbReference type="Proteomes" id="UP000466692">
    <property type="component" value="Unassembled WGS sequence"/>
</dbReference>
<reference evidence="1" key="1">
    <citation type="submission" date="2019-11" db="EMBL/GenBank/DDBJ databases">
        <title>Genome sequences of 17 halophilic strains isolated from different environments.</title>
        <authorList>
            <person name="Furrow R.E."/>
        </authorList>
    </citation>
    <scope>NUCLEOTIDE SEQUENCE</scope>
    <source>
        <strain evidence="1">22510_22_Filter</strain>
    </source>
</reference>
<dbReference type="EC" id="2.7.7.72" evidence="1"/>
<sequence>MELMNNAFQKAEPILQTLHRNGYQAYFVGGAVRDFLIGRPTGDIDIATSAKPEQVQELFEKVIPVGIEHGTVMVRYDEESYEVTTFRTEGDYHDYRHPDHVHFVKDIYEDISRRDFTMNAIAMGIDGELIDPYDGLNAITKGEIETVGKPDDRFEEDPLRMMRALRFVSQLGFTLSSTTYQAIQQHAPLLENIAVERLSIEFEKLIQGHHASKAWPLFIHSNTDQHLPVFKEEPSLMRYCATKKWRALGDFAEALCIFHLFEPTFPIEYWVKEWKLSNKIKRKASLLVSSYNEWHVGNELWTIYKLGFELLSPFVRISNLMRAKDEIDIKTAKKMFEALPIHRREELSINGKDIRSWFSNHPPGPWIESMLVTIERLVIEGHITNEKEILKERVLQWNPQEED</sequence>
<gene>
    <name evidence="1" type="ORF">GLW08_17650</name>
</gene>
<name>A0ACC7VJL7_9BACI</name>
<organism evidence="1 2">
    <name type="scientific">Pontibacillus yanchengensis</name>
    <dbReference type="NCBI Taxonomy" id="462910"/>
    <lineage>
        <taxon>Bacteria</taxon>
        <taxon>Bacillati</taxon>
        <taxon>Bacillota</taxon>
        <taxon>Bacilli</taxon>
        <taxon>Bacillales</taxon>
        <taxon>Bacillaceae</taxon>
        <taxon>Pontibacillus</taxon>
    </lineage>
</organism>
<proteinExistence type="predicted"/>